<organism evidence="6 7">
    <name type="scientific">Bartonella taylorii</name>
    <dbReference type="NCBI Taxonomy" id="33046"/>
    <lineage>
        <taxon>Bacteria</taxon>
        <taxon>Pseudomonadati</taxon>
        <taxon>Pseudomonadota</taxon>
        <taxon>Alphaproteobacteria</taxon>
        <taxon>Hyphomicrobiales</taxon>
        <taxon>Bartonellaceae</taxon>
        <taxon>Bartonella</taxon>
    </lineage>
</organism>
<comment type="subcellular location">
    <subcellularLocation>
        <location evidence="1">Membrane</location>
        <topology evidence="1">Multi-pass membrane protein</topology>
    </subcellularLocation>
</comment>
<dbReference type="InterPro" id="IPR003752">
    <property type="entry name" value="DiS_bond_form_DsbB/BdbC"/>
</dbReference>
<sequence>MELAEQKNHHLTIFMNVLGLIGLCVVLLMTFYYQLTKPVSSVVPCPLCLLQRLGFIVAGCGFLFNIFHKVKNIHYGMVVLGCTVTCLSAAQQILLQVMHSDLGNGPTLFGMRLYIWAFIIAALYIIMVAFIMVLTGLARKFKVFALFPMLNKMVGFLFVFLIAANLLTAILECGTGQCTSNPIKYGMLLNGISSLS</sequence>
<keyword evidence="3 5" id="KW-1133">Transmembrane helix</keyword>
<evidence type="ECO:0000313" key="7">
    <source>
        <dbReference type="Proteomes" id="UP001056980"/>
    </source>
</evidence>
<dbReference type="EMBL" id="CP083444">
    <property type="protein sequence ID" value="USP02242.1"/>
    <property type="molecule type" value="Genomic_DNA"/>
</dbReference>
<keyword evidence="4 5" id="KW-0472">Membrane</keyword>
<accession>A0A9Q8YX07</accession>
<feature type="transmembrane region" description="Helical" evidence="5">
    <location>
        <begin position="73"/>
        <end position="94"/>
    </location>
</feature>
<feature type="transmembrane region" description="Helical" evidence="5">
    <location>
        <begin position="114"/>
        <end position="138"/>
    </location>
</feature>
<name>A0A9Q8YX07_BARTA</name>
<evidence type="ECO:0000256" key="4">
    <source>
        <dbReference type="ARBA" id="ARBA00023136"/>
    </source>
</evidence>
<dbReference type="AlphaFoldDB" id="A0A9Q8YX07"/>
<feature type="transmembrane region" description="Helical" evidence="5">
    <location>
        <begin position="12"/>
        <end position="35"/>
    </location>
</feature>
<evidence type="ECO:0000256" key="5">
    <source>
        <dbReference type="SAM" id="Phobius"/>
    </source>
</evidence>
<reference evidence="6" key="1">
    <citation type="journal article" date="2022" name="Proc. Natl. Acad. Sci. U.S.A.">
        <title>Identification of the Bartonella autotransporter CFA as a protective antigen and hypervariable target of neutralizing antibodies in mice.</title>
        <authorList>
            <person name="Siewert L.K."/>
            <person name="Korotaev A."/>
            <person name="Sedzicki J."/>
            <person name="Fromm K."/>
            <person name="Pinschewer D.D."/>
            <person name="Dehio C."/>
        </authorList>
    </citation>
    <scope>NUCLEOTIDE SEQUENCE</scope>
    <source>
        <strain evidence="6">IBS296</strain>
    </source>
</reference>
<evidence type="ECO:0000256" key="2">
    <source>
        <dbReference type="ARBA" id="ARBA00022692"/>
    </source>
</evidence>
<dbReference type="SUPFAM" id="SSF158442">
    <property type="entry name" value="DsbB-like"/>
    <property type="match status" value="1"/>
</dbReference>
<evidence type="ECO:0000256" key="1">
    <source>
        <dbReference type="ARBA" id="ARBA00004141"/>
    </source>
</evidence>
<gene>
    <name evidence="6" type="ORF">LAJ60_04985</name>
</gene>
<protein>
    <submittedName>
        <fullName evidence="6">Disulfide bond formation protein B</fullName>
    </submittedName>
</protein>
<dbReference type="GO" id="GO:0006457">
    <property type="term" value="P:protein folding"/>
    <property type="evidence" value="ECO:0007669"/>
    <property type="project" value="InterPro"/>
</dbReference>
<dbReference type="GO" id="GO:0015035">
    <property type="term" value="F:protein-disulfide reductase activity"/>
    <property type="evidence" value="ECO:0007669"/>
    <property type="project" value="InterPro"/>
</dbReference>
<dbReference type="Proteomes" id="UP001056980">
    <property type="component" value="Chromosome"/>
</dbReference>
<evidence type="ECO:0000313" key="6">
    <source>
        <dbReference type="EMBL" id="USP02242.1"/>
    </source>
</evidence>
<dbReference type="InterPro" id="IPR023380">
    <property type="entry name" value="DsbB-like_sf"/>
</dbReference>
<dbReference type="RefSeq" id="WP_078692202.1">
    <property type="nucleotide sequence ID" value="NZ_CP083444.1"/>
</dbReference>
<dbReference type="Pfam" id="PF02600">
    <property type="entry name" value="DsbB"/>
    <property type="match status" value="1"/>
</dbReference>
<dbReference type="GO" id="GO:0016020">
    <property type="term" value="C:membrane"/>
    <property type="evidence" value="ECO:0007669"/>
    <property type="project" value="UniProtKB-SubCell"/>
</dbReference>
<feature type="transmembrane region" description="Helical" evidence="5">
    <location>
        <begin position="41"/>
        <end position="66"/>
    </location>
</feature>
<evidence type="ECO:0000256" key="3">
    <source>
        <dbReference type="ARBA" id="ARBA00022989"/>
    </source>
</evidence>
<feature type="transmembrane region" description="Helical" evidence="5">
    <location>
        <begin position="150"/>
        <end position="171"/>
    </location>
</feature>
<proteinExistence type="predicted"/>
<keyword evidence="2 5" id="KW-0812">Transmembrane</keyword>
<dbReference type="KEGG" id="btay:LAJ60_04985"/>